<dbReference type="Proteomes" id="UP000245910">
    <property type="component" value="Chromosome IIII"/>
</dbReference>
<keyword evidence="2" id="KW-1185">Reference proteome</keyword>
<proteinExistence type="predicted"/>
<reference evidence="2" key="1">
    <citation type="submission" date="2014-10" db="EMBL/GenBank/DDBJ databases">
        <authorList>
            <person name="King R."/>
        </authorList>
    </citation>
    <scope>NUCLEOTIDE SEQUENCE [LARGE SCALE GENOMIC DNA]</scope>
    <source>
        <strain evidence="2">A3/5</strain>
    </source>
</reference>
<evidence type="ECO:0000313" key="2">
    <source>
        <dbReference type="Proteomes" id="UP000245910"/>
    </source>
</evidence>
<name>A0A2L2T6K4_9HYPO</name>
<dbReference type="EMBL" id="LN649232">
    <property type="protein sequence ID" value="CEI39588.1"/>
    <property type="molecule type" value="Genomic_DNA"/>
</dbReference>
<organism evidence="1 2">
    <name type="scientific">Fusarium venenatum</name>
    <dbReference type="NCBI Taxonomy" id="56646"/>
    <lineage>
        <taxon>Eukaryota</taxon>
        <taxon>Fungi</taxon>
        <taxon>Dikarya</taxon>
        <taxon>Ascomycota</taxon>
        <taxon>Pezizomycotina</taxon>
        <taxon>Sordariomycetes</taxon>
        <taxon>Hypocreomycetidae</taxon>
        <taxon>Hypocreales</taxon>
        <taxon>Nectriaceae</taxon>
        <taxon>Fusarium</taxon>
    </lineage>
</organism>
<protein>
    <submittedName>
        <fullName evidence="1">Uncharacterized protein</fullName>
    </submittedName>
</protein>
<sequence length="105" mass="11430">MDITGSGSTKAGSAAREEQTMLNRISKVEDLSSDQGALRLVLAITTSVYRRQIGSDRLDLARSDAAQIRSRDFDQAGHLKLGGQGQKPESGLMVWLSNVDSYFVQ</sequence>
<evidence type="ECO:0000313" key="1">
    <source>
        <dbReference type="EMBL" id="CEI39588.1"/>
    </source>
</evidence>
<accession>A0A2L2T6K4</accession>
<dbReference type="AlphaFoldDB" id="A0A2L2T6K4"/>